<sequence length="243" mass="26836">MTTHRRRADDHGNEGNRGRILASQNRGRGPGEGGTPSTCAASGARRAPTAADEAPNPTYDANDDPISNDDVASRATTDRPTDLVKLGRHAAGNHLLPNRGDDGRREVGSLLESSARFANFQFLATSAACKRKKFIMMSPPGRMLFEDQNFPAAQFRPAFEQVNYKCSQHAEKLRNVAKLRSLTHSNVDSSADLRYGDVRYVVVCCSERPAIKSTFWVRLTAFMCVARLRYIAIYGLRYLRTGA</sequence>
<accession>K0S1P9</accession>
<name>K0S1P9_THAOC</name>
<keyword evidence="3" id="KW-1185">Reference proteome</keyword>
<gene>
    <name evidence="2" type="ORF">THAOC_27879</name>
</gene>
<proteinExistence type="predicted"/>
<evidence type="ECO:0000313" key="2">
    <source>
        <dbReference type="EMBL" id="EJK52812.1"/>
    </source>
</evidence>
<dbReference type="Proteomes" id="UP000266841">
    <property type="component" value="Unassembled WGS sequence"/>
</dbReference>
<feature type="compositionally biased region" description="Low complexity" evidence="1">
    <location>
        <begin position="40"/>
        <end position="51"/>
    </location>
</feature>
<feature type="region of interest" description="Disordered" evidence="1">
    <location>
        <begin position="1"/>
        <end position="81"/>
    </location>
</feature>
<organism evidence="2 3">
    <name type="scientific">Thalassiosira oceanica</name>
    <name type="common">Marine diatom</name>
    <dbReference type="NCBI Taxonomy" id="159749"/>
    <lineage>
        <taxon>Eukaryota</taxon>
        <taxon>Sar</taxon>
        <taxon>Stramenopiles</taxon>
        <taxon>Ochrophyta</taxon>
        <taxon>Bacillariophyta</taxon>
        <taxon>Coscinodiscophyceae</taxon>
        <taxon>Thalassiosirophycidae</taxon>
        <taxon>Thalassiosirales</taxon>
        <taxon>Thalassiosiraceae</taxon>
        <taxon>Thalassiosira</taxon>
    </lineage>
</organism>
<evidence type="ECO:0000313" key="3">
    <source>
        <dbReference type="Proteomes" id="UP000266841"/>
    </source>
</evidence>
<reference evidence="2 3" key="1">
    <citation type="journal article" date="2012" name="Genome Biol.">
        <title>Genome and low-iron response of an oceanic diatom adapted to chronic iron limitation.</title>
        <authorList>
            <person name="Lommer M."/>
            <person name="Specht M."/>
            <person name="Roy A.S."/>
            <person name="Kraemer L."/>
            <person name="Andreson R."/>
            <person name="Gutowska M.A."/>
            <person name="Wolf J."/>
            <person name="Bergner S.V."/>
            <person name="Schilhabel M.B."/>
            <person name="Klostermeier U.C."/>
            <person name="Beiko R.G."/>
            <person name="Rosenstiel P."/>
            <person name="Hippler M."/>
            <person name="Laroche J."/>
        </authorList>
    </citation>
    <scope>NUCLEOTIDE SEQUENCE [LARGE SCALE GENOMIC DNA]</scope>
    <source>
        <strain evidence="2 3">CCMP1005</strain>
    </source>
</reference>
<protein>
    <submittedName>
        <fullName evidence="2">Uncharacterized protein</fullName>
    </submittedName>
</protein>
<feature type="compositionally biased region" description="Basic and acidic residues" evidence="1">
    <location>
        <begin position="7"/>
        <end position="17"/>
    </location>
</feature>
<evidence type="ECO:0000256" key="1">
    <source>
        <dbReference type="SAM" id="MobiDB-lite"/>
    </source>
</evidence>
<dbReference type="EMBL" id="AGNL01039202">
    <property type="protein sequence ID" value="EJK52812.1"/>
    <property type="molecule type" value="Genomic_DNA"/>
</dbReference>
<comment type="caution">
    <text evidence="2">The sequence shown here is derived from an EMBL/GenBank/DDBJ whole genome shotgun (WGS) entry which is preliminary data.</text>
</comment>
<dbReference type="AlphaFoldDB" id="K0S1P9"/>